<feature type="compositionally biased region" description="Acidic residues" evidence="1">
    <location>
        <begin position="64"/>
        <end position="74"/>
    </location>
</feature>
<evidence type="ECO:0000313" key="2">
    <source>
        <dbReference type="EMBL" id="EJT52526.1"/>
    </source>
</evidence>
<dbReference type="AlphaFoldDB" id="J5TSH8"/>
<dbReference type="RefSeq" id="XP_014183747.1">
    <property type="nucleotide sequence ID" value="XM_014328272.1"/>
</dbReference>
<sequence length="109" mass="11835">MSGAMEEGSYTAQTTHSHSPGLVAKTRLATDAPYADLHARDEASGRGTRLLRNVRRVPEHPENPEDPEDPEDGDADHPGAMPTLDCDTASPLARWLVLRSPQRRSPPTA</sequence>
<feature type="region of interest" description="Disordered" evidence="1">
    <location>
        <begin position="1"/>
        <end position="109"/>
    </location>
</feature>
<dbReference type="Proteomes" id="UP000002748">
    <property type="component" value="Unassembled WGS sequence"/>
</dbReference>
<name>J5TSH8_TRIAS</name>
<organism evidence="2 3">
    <name type="scientific">Trichosporon asahii var. asahii (strain ATCC 90039 / CBS 2479 / JCM 2466 / KCTC 7840 / NBRC 103889/ NCYC 2677 / UAMH 7654)</name>
    <name type="common">Yeast</name>
    <dbReference type="NCBI Taxonomy" id="1186058"/>
    <lineage>
        <taxon>Eukaryota</taxon>
        <taxon>Fungi</taxon>
        <taxon>Dikarya</taxon>
        <taxon>Basidiomycota</taxon>
        <taxon>Agaricomycotina</taxon>
        <taxon>Tremellomycetes</taxon>
        <taxon>Trichosporonales</taxon>
        <taxon>Trichosporonaceae</taxon>
        <taxon>Trichosporon</taxon>
    </lineage>
</organism>
<evidence type="ECO:0000256" key="1">
    <source>
        <dbReference type="SAM" id="MobiDB-lite"/>
    </source>
</evidence>
<gene>
    <name evidence="2" type="ORF">A1Q1_03658</name>
</gene>
<comment type="caution">
    <text evidence="2">The sequence shown here is derived from an EMBL/GenBank/DDBJ whole genome shotgun (WGS) entry which is preliminary data.</text>
</comment>
<accession>J5TSH8</accession>
<dbReference type="HOGENOM" id="CLU_2185775_0_0_1"/>
<dbReference type="VEuPathDB" id="FungiDB:A1Q1_03658"/>
<protein>
    <submittedName>
        <fullName evidence="2">Uncharacterized protein</fullName>
    </submittedName>
</protein>
<reference evidence="2 3" key="1">
    <citation type="journal article" date="2012" name="Eukaryot. Cell">
        <title>Draft genome sequence of CBS 2479, the standard type strain of Trichosporon asahii.</title>
        <authorList>
            <person name="Yang R.Y."/>
            <person name="Li H.T."/>
            <person name="Zhu H."/>
            <person name="Zhou G.P."/>
            <person name="Wang M."/>
            <person name="Wang L."/>
        </authorList>
    </citation>
    <scope>NUCLEOTIDE SEQUENCE [LARGE SCALE GENOMIC DNA]</scope>
    <source>
        <strain evidence="3">ATCC 90039 / CBS 2479 / JCM 2466 / KCTC 7840 / NCYC 2677 / UAMH 7654</strain>
    </source>
</reference>
<dbReference type="EMBL" id="ALBS01000023">
    <property type="protein sequence ID" value="EJT52526.1"/>
    <property type="molecule type" value="Genomic_DNA"/>
</dbReference>
<evidence type="ECO:0000313" key="3">
    <source>
        <dbReference type="Proteomes" id="UP000002748"/>
    </source>
</evidence>
<proteinExistence type="predicted"/>
<dbReference type="GeneID" id="25987171"/>
<dbReference type="KEGG" id="tasa:A1Q1_03658"/>